<evidence type="ECO:0000256" key="5">
    <source>
        <dbReference type="ARBA" id="ARBA00022840"/>
    </source>
</evidence>
<dbReference type="GO" id="GO:0005829">
    <property type="term" value="C:cytosol"/>
    <property type="evidence" value="ECO:0007669"/>
    <property type="project" value="TreeGrafter"/>
</dbReference>
<comment type="pathway">
    <text evidence="1">Purine metabolism; IMP biosynthesis via de novo pathway; 5-amino-1-(5-phospho-D-ribosyl)imidazole from N(2)-formyl-N(1)-(5-phospho-D-ribosyl)glycinamide: step 2/2.</text>
</comment>
<evidence type="ECO:0000256" key="4">
    <source>
        <dbReference type="ARBA" id="ARBA00022741"/>
    </source>
</evidence>
<organism evidence="7">
    <name type="scientific">Ctenocephalides felis</name>
    <name type="common">Cat flea</name>
    <dbReference type="NCBI Taxonomy" id="7515"/>
    <lineage>
        <taxon>Eukaryota</taxon>
        <taxon>Metazoa</taxon>
        <taxon>Ecdysozoa</taxon>
        <taxon>Arthropoda</taxon>
        <taxon>Hexapoda</taxon>
        <taxon>Insecta</taxon>
        <taxon>Pterygota</taxon>
        <taxon>Neoptera</taxon>
        <taxon>Endopterygota</taxon>
        <taxon>Siphonaptera</taxon>
        <taxon>Pulicidae</taxon>
        <taxon>Archaeopsyllinae</taxon>
        <taxon>Ctenocephalides</taxon>
    </lineage>
</organism>
<dbReference type="GO" id="GO:0004637">
    <property type="term" value="F:phosphoribosylamine-glycine ligase activity"/>
    <property type="evidence" value="ECO:0007669"/>
    <property type="project" value="TreeGrafter"/>
</dbReference>
<evidence type="ECO:0000256" key="2">
    <source>
        <dbReference type="ARBA" id="ARBA00013047"/>
    </source>
</evidence>
<name>K7ZI81_CTEFE</name>
<dbReference type="GO" id="GO:0005524">
    <property type="term" value="F:ATP binding"/>
    <property type="evidence" value="ECO:0007669"/>
    <property type="project" value="UniProtKB-KW"/>
</dbReference>
<evidence type="ECO:0000313" key="7">
    <source>
        <dbReference type="EMBL" id="AFY04909.1"/>
    </source>
</evidence>
<dbReference type="UniPathway" id="UPA00074">
    <property type="reaction ID" value="UER00129"/>
</dbReference>
<reference evidence="7" key="2">
    <citation type="journal article" date="2013" name="Syst. Entomol.">
        <title>Shaking the Diptera tree of life: performance analysis of nuclear and mitochondrial sequence data partitions.</title>
        <authorList>
            <person name="Caravas J."/>
            <person name="Friedrich M."/>
        </authorList>
    </citation>
    <scope>NUCLEOTIDE SEQUENCE</scope>
</reference>
<gene>
    <name evidence="7" type="primary">gart</name>
</gene>
<dbReference type="PANTHER" id="PTHR10520:SF12">
    <property type="entry name" value="TRIFUNCTIONAL PURINE BIOSYNTHETIC PROTEIN ADENOSINE-3"/>
    <property type="match status" value="1"/>
</dbReference>
<dbReference type="InterPro" id="IPR036921">
    <property type="entry name" value="PurM-like_N_sf"/>
</dbReference>
<dbReference type="EC" id="6.3.3.1" evidence="2"/>
<accession>K7ZI81</accession>
<dbReference type="GO" id="GO:0046084">
    <property type="term" value="P:adenine biosynthetic process"/>
    <property type="evidence" value="ECO:0007669"/>
    <property type="project" value="TreeGrafter"/>
</dbReference>
<dbReference type="OrthoDB" id="2018833at2759"/>
<evidence type="ECO:0000256" key="1">
    <source>
        <dbReference type="ARBA" id="ARBA00004686"/>
    </source>
</evidence>
<protein>
    <recommendedName>
        <fullName evidence="2">phosphoribosylformylglycinamidine cyclo-ligase</fullName>
        <ecNumber evidence="2">6.3.3.1</ecNumber>
    </recommendedName>
</protein>
<feature type="non-terminal residue" evidence="7">
    <location>
        <position position="315"/>
    </location>
</feature>
<dbReference type="InterPro" id="IPR036676">
    <property type="entry name" value="PurM-like_C_sf"/>
</dbReference>
<dbReference type="PANTHER" id="PTHR10520">
    <property type="entry name" value="TRIFUNCTIONAL PURINE BIOSYNTHETIC PROTEIN ADENOSINE-3-RELATED"/>
    <property type="match status" value="1"/>
</dbReference>
<feature type="domain" description="PurM-like C-terminal" evidence="6">
    <location>
        <begin position="11"/>
        <end position="156"/>
    </location>
</feature>
<proteinExistence type="predicted"/>
<evidence type="ECO:0000256" key="3">
    <source>
        <dbReference type="ARBA" id="ARBA00022598"/>
    </source>
</evidence>
<dbReference type="Gene3D" id="3.90.650.10">
    <property type="entry name" value="PurM-like C-terminal domain"/>
    <property type="match status" value="1"/>
</dbReference>
<dbReference type="AlphaFoldDB" id="K7ZI81"/>
<dbReference type="GO" id="GO:0004641">
    <property type="term" value="F:phosphoribosylformylglycinamidine cyclo-ligase activity"/>
    <property type="evidence" value="ECO:0007669"/>
    <property type="project" value="UniProtKB-EC"/>
</dbReference>
<keyword evidence="5" id="KW-0067">ATP-binding</keyword>
<evidence type="ECO:0000259" key="6">
    <source>
        <dbReference type="Pfam" id="PF02769"/>
    </source>
</evidence>
<dbReference type="EMBL" id="KC178413">
    <property type="protein sequence ID" value="AFY04909.1"/>
    <property type="molecule type" value="Genomic_DNA"/>
</dbReference>
<dbReference type="Gene3D" id="3.30.1330.10">
    <property type="entry name" value="PurM-like, N-terminal domain"/>
    <property type="match status" value="1"/>
</dbReference>
<keyword evidence="4" id="KW-0547">Nucleotide-binding</keyword>
<dbReference type="Pfam" id="PF02769">
    <property type="entry name" value="AIRS_C"/>
    <property type="match status" value="1"/>
</dbReference>
<keyword evidence="3" id="KW-0436">Ligase</keyword>
<sequence>DNMLPKVNEIKPGDIVIGLPSSGVHSNGFSLVHRILNIIGKTYNDIAPFSDKGNTIGNSDIFFIEGVELLTPTTLYVSQVLPIIHKGLVKGIAHITGGGLVENIPRILPEDVQVVLDLNKWRIPSIFAWVLHHSGNVTEPEMLRTFNCGIGLILVVLSMLQNFDGIEIGRVEARVKSNKQVIIQNFANVFDDLGKKYENSSTIKTISYKDSGVDIEAGEALVTNIKPYAGLSNKMKQYLKFINLCNSCVFFRSTNRPGVIGGLGGFGGLFRVNDASYVKNNVATRYKDPILVMGTDGVGTKLKVYINCKNNITLG</sequence>
<dbReference type="InterPro" id="IPR004733">
    <property type="entry name" value="PurM_cligase"/>
</dbReference>
<dbReference type="SUPFAM" id="SSF56042">
    <property type="entry name" value="PurM C-terminal domain-like"/>
    <property type="match status" value="1"/>
</dbReference>
<dbReference type="InterPro" id="IPR010918">
    <property type="entry name" value="PurM-like_C_dom"/>
</dbReference>
<dbReference type="GO" id="GO:0006189">
    <property type="term" value="P:'de novo' IMP biosynthetic process"/>
    <property type="evidence" value="ECO:0007669"/>
    <property type="project" value="UniProtKB-UniPathway"/>
</dbReference>
<reference evidence="7" key="1">
    <citation type="journal article" date="2011" name="Proc. Natl. Acad. Sci. U.S.A.">
        <title>Episodic radiations in the fly tree of life.</title>
        <authorList>
            <person name="Wiegmann B.M."/>
            <person name="Trautwein M.D."/>
            <person name="Winkler I.S."/>
            <person name="Barr N.B."/>
            <person name="Kim J.W."/>
            <person name="Lambkin C."/>
            <person name="Bertone M.A."/>
            <person name="Cassel B.K."/>
            <person name="Bayless K.M."/>
            <person name="Heimberg A.M."/>
            <person name="Wheeler B.M."/>
            <person name="Peterson K.J."/>
            <person name="Pape T."/>
            <person name="Sinclair B.J."/>
            <person name="Skevington J.H."/>
            <person name="Blagoderov V."/>
            <person name="Caravas J."/>
            <person name="Kutty S.N."/>
            <person name="Schmidt-Ott U."/>
            <person name="Kampmeier G.E."/>
            <person name="Thompson F.C."/>
            <person name="Grimaldi D.A."/>
            <person name="Beckenbach A.T."/>
            <person name="Courtney G.W."/>
            <person name="Friedrich M."/>
            <person name="Meier R."/>
            <person name="Yeates D.K."/>
        </authorList>
    </citation>
    <scope>NUCLEOTIDE SEQUENCE</scope>
</reference>
<feature type="non-terminal residue" evidence="7">
    <location>
        <position position="1"/>
    </location>
</feature>